<dbReference type="CDD" id="cd03506">
    <property type="entry name" value="Delta6-FADS-like"/>
    <property type="match status" value="1"/>
</dbReference>
<dbReference type="GO" id="GO:0042759">
    <property type="term" value="P:long-chain fatty acid biosynthetic process"/>
    <property type="evidence" value="ECO:0007669"/>
    <property type="project" value="UniProtKB-ARBA"/>
</dbReference>
<dbReference type="GO" id="GO:0020037">
    <property type="term" value="F:heme binding"/>
    <property type="evidence" value="ECO:0007669"/>
    <property type="project" value="InterPro"/>
</dbReference>
<accession>A0A5A8CSC2</accession>
<keyword evidence="5" id="KW-0812">Transmembrane</keyword>
<keyword evidence="3" id="KW-0408">Iron</keyword>
<dbReference type="Proteomes" id="UP000323011">
    <property type="component" value="Unassembled WGS sequence"/>
</dbReference>
<name>A0A5A8CSC2_CAFRO</name>
<feature type="transmembrane region" description="Helical" evidence="5">
    <location>
        <begin position="151"/>
        <end position="171"/>
    </location>
</feature>
<protein>
    <recommendedName>
        <fullName evidence="6">Cytochrome b5 heme-binding domain-containing protein</fullName>
    </recommendedName>
</protein>
<dbReference type="Pfam" id="PF00173">
    <property type="entry name" value="Cyt-b5"/>
    <property type="match status" value="1"/>
</dbReference>
<evidence type="ECO:0000259" key="6">
    <source>
        <dbReference type="PROSITE" id="PS50255"/>
    </source>
</evidence>
<sequence>MGRGNTGAYRPHPAPMFKQHDRPDFGERSTISTMLTRIDGETYDLSSFVDRHPGGSELALLAAGRDATTLFYSYHRRMDVAKKYLATLPKVDASKLEVELPVQVTSLGTARDKDGRTKPGAMAMDEDGFYAEVKRRVNEYFVATGYESRGGLFMVFKSLVTLGLLAASIYFVVVLDYWMFAPIVGILMAIAGLSIQHDANHGALTPWPAVNWAFGLVDDLIGGSSLAWRHQHVVAHHADPNDADLDCDTYMEWPLIRFNPGLRVRDFQAYQHIYGPMLYSLMAFAYGFGDIYTVLSGAYGHTQLHKLRLSDQAVFWGGKAVHFGLFYGLPIYLHGVVHGLCCITLPAMLAGGFFLASTFAVSHNSTGAAYNVPRGVDFGELQTRTAVNWSVWGDCPNHIAIFWLLVSGGLNYQAEHHLFPGVAHIHYPAISRIVRAVCEERGVPYNSYSTFFDIYAEHLKTLKLLGRGADDEVLAAEPRNLASCKTIEGAAWKANCIPGEALDAKAPASGKGASDSRKRK</sequence>
<dbReference type="PROSITE" id="PS00191">
    <property type="entry name" value="CYTOCHROME_B5_1"/>
    <property type="match status" value="1"/>
</dbReference>
<dbReference type="GO" id="GO:0046872">
    <property type="term" value="F:metal ion binding"/>
    <property type="evidence" value="ECO:0007669"/>
    <property type="project" value="UniProtKB-KW"/>
</dbReference>
<evidence type="ECO:0000313" key="7">
    <source>
        <dbReference type="EMBL" id="KAA0155956.1"/>
    </source>
</evidence>
<dbReference type="SMART" id="SM01117">
    <property type="entry name" value="Cyt-b5"/>
    <property type="match status" value="1"/>
</dbReference>
<feature type="transmembrane region" description="Helical" evidence="5">
    <location>
        <begin position="340"/>
        <end position="361"/>
    </location>
</feature>
<evidence type="ECO:0000313" key="8">
    <source>
        <dbReference type="Proteomes" id="UP000323011"/>
    </source>
</evidence>
<dbReference type="GO" id="GO:0016020">
    <property type="term" value="C:membrane"/>
    <property type="evidence" value="ECO:0007669"/>
    <property type="project" value="TreeGrafter"/>
</dbReference>
<dbReference type="PROSITE" id="PS50255">
    <property type="entry name" value="CYTOCHROME_B5_2"/>
    <property type="match status" value="1"/>
</dbReference>
<dbReference type="Gene3D" id="3.10.120.10">
    <property type="entry name" value="Cytochrome b5-like heme/steroid binding domain"/>
    <property type="match status" value="1"/>
</dbReference>
<evidence type="ECO:0000256" key="4">
    <source>
        <dbReference type="SAM" id="MobiDB-lite"/>
    </source>
</evidence>
<dbReference type="AlphaFoldDB" id="A0A5A8CSC2"/>
<dbReference type="PANTHER" id="PTHR19353">
    <property type="entry name" value="FATTY ACID DESATURASE 2"/>
    <property type="match status" value="1"/>
</dbReference>
<evidence type="ECO:0000256" key="1">
    <source>
        <dbReference type="ARBA" id="ARBA00022617"/>
    </source>
</evidence>
<proteinExistence type="predicted"/>
<dbReference type="InterPro" id="IPR012171">
    <property type="entry name" value="Fatty_acid_desaturase"/>
</dbReference>
<keyword evidence="5" id="KW-0472">Membrane</keyword>
<dbReference type="Pfam" id="PF00487">
    <property type="entry name" value="FA_desaturase"/>
    <property type="match status" value="1"/>
</dbReference>
<dbReference type="InterPro" id="IPR036400">
    <property type="entry name" value="Cyt_B5-like_heme/steroid_sf"/>
</dbReference>
<dbReference type="EMBL" id="VLTN01000005">
    <property type="protein sequence ID" value="KAA0155956.1"/>
    <property type="molecule type" value="Genomic_DNA"/>
</dbReference>
<feature type="region of interest" description="Disordered" evidence="4">
    <location>
        <begin position="1"/>
        <end position="25"/>
    </location>
</feature>
<gene>
    <name evidence="7" type="ORF">FNF29_01375</name>
</gene>
<feature type="domain" description="Cytochrome b5 heme-binding" evidence="6">
    <location>
        <begin position="17"/>
        <end position="97"/>
    </location>
</feature>
<keyword evidence="2" id="KW-0479">Metal-binding</keyword>
<dbReference type="GO" id="GO:0006636">
    <property type="term" value="P:unsaturated fatty acid biosynthetic process"/>
    <property type="evidence" value="ECO:0007669"/>
    <property type="project" value="UniProtKB-ARBA"/>
</dbReference>
<dbReference type="OMA" id="GWHHRHY"/>
<evidence type="ECO:0000256" key="3">
    <source>
        <dbReference type="ARBA" id="ARBA00023004"/>
    </source>
</evidence>
<dbReference type="InterPro" id="IPR005804">
    <property type="entry name" value="FA_desaturase_dom"/>
</dbReference>
<dbReference type="SUPFAM" id="SSF55856">
    <property type="entry name" value="Cytochrome b5-like heme/steroid binding domain"/>
    <property type="match status" value="1"/>
</dbReference>
<evidence type="ECO:0000256" key="5">
    <source>
        <dbReference type="SAM" id="Phobius"/>
    </source>
</evidence>
<dbReference type="PANTHER" id="PTHR19353:SF19">
    <property type="entry name" value="DELTA(5) FATTY ACID DESATURASE C-RELATED"/>
    <property type="match status" value="1"/>
</dbReference>
<organism evidence="7 8">
    <name type="scientific">Cafeteria roenbergensis</name>
    <name type="common">Marine flagellate</name>
    <dbReference type="NCBI Taxonomy" id="33653"/>
    <lineage>
        <taxon>Eukaryota</taxon>
        <taxon>Sar</taxon>
        <taxon>Stramenopiles</taxon>
        <taxon>Bigyra</taxon>
        <taxon>Opalozoa</taxon>
        <taxon>Bicosoecida</taxon>
        <taxon>Cafeteriaceae</taxon>
        <taxon>Cafeteria</taxon>
    </lineage>
</organism>
<keyword evidence="1" id="KW-0349">Heme</keyword>
<comment type="caution">
    <text evidence="7">The sequence shown here is derived from an EMBL/GenBank/DDBJ whole genome shotgun (WGS) entry which is preliminary data.</text>
</comment>
<dbReference type="PIRSF" id="PIRSF015921">
    <property type="entry name" value="FA_sphinglp_des"/>
    <property type="match status" value="1"/>
</dbReference>
<dbReference type="GO" id="GO:0016717">
    <property type="term" value="F:oxidoreductase activity, acting on paired donors, with oxidation of a pair of donors resulting in the reduction of molecular oxygen to two molecules of water"/>
    <property type="evidence" value="ECO:0007669"/>
    <property type="project" value="TreeGrafter"/>
</dbReference>
<evidence type="ECO:0000256" key="2">
    <source>
        <dbReference type="ARBA" id="ARBA00022723"/>
    </source>
</evidence>
<feature type="transmembrane region" description="Helical" evidence="5">
    <location>
        <begin position="273"/>
        <end position="293"/>
    </location>
</feature>
<dbReference type="InterPro" id="IPR001199">
    <property type="entry name" value="Cyt_B5-like_heme/steroid-bd"/>
</dbReference>
<keyword evidence="5" id="KW-1133">Transmembrane helix</keyword>
<reference evidence="7 8" key="1">
    <citation type="submission" date="2019-07" db="EMBL/GenBank/DDBJ databases">
        <title>Genomes of Cafeteria roenbergensis.</title>
        <authorList>
            <person name="Fischer M.G."/>
            <person name="Hackl T."/>
            <person name="Roman M."/>
        </authorList>
    </citation>
    <scope>NUCLEOTIDE SEQUENCE [LARGE SCALE GENOMIC DNA]</scope>
    <source>
        <strain evidence="7 8">BVI</strain>
    </source>
</reference>
<feature type="transmembrane region" description="Helical" evidence="5">
    <location>
        <begin position="177"/>
        <end position="195"/>
    </location>
</feature>
<dbReference type="InterPro" id="IPR018506">
    <property type="entry name" value="Cyt_B5_heme-BS"/>
</dbReference>
<keyword evidence="8" id="KW-1185">Reference proteome</keyword>